<dbReference type="GO" id="GO:1902936">
    <property type="term" value="F:phosphatidylinositol bisphosphate binding"/>
    <property type="evidence" value="ECO:0007669"/>
    <property type="project" value="TreeGrafter"/>
</dbReference>
<dbReference type="InterPro" id="IPR036865">
    <property type="entry name" value="CRAL-TRIO_dom_sf"/>
</dbReference>
<dbReference type="PRINTS" id="PR00180">
    <property type="entry name" value="CRETINALDHBP"/>
</dbReference>
<gene>
    <name evidence="3" type="primary">LOC117654403</name>
</gene>
<dbReference type="CDD" id="cd00170">
    <property type="entry name" value="SEC14"/>
    <property type="match status" value="1"/>
</dbReference>
<dbReference type="GO" id="GO:0016020">
    <property type="term" value="C:membrane"/>
    <property type="evidence" value="ECO:0007669"/>
    <property type="project" value="TreeGrafter"/>
</dbReference>
<protein>
    <submittedName>
        <fullName evidence="3">Uncharacterized protein LOC117654403</fullName>
    </submittedName>
</protein>
<dbReference type="AlphaFoldDB" id="A0A6P9AHQ8"/>
<feature type="domain" description="CRAL-TRIO" evidence="1">
    <location>
        <begin position="94"/>
        <end position="263"/>
    </location>
</feature>
<dbReference type="RefSeq" id="XP_034256909.1">
    <property type="nucleotide sequence ID" value="XM_034401018.1"/>
</dbReference>
<dbReference type="Proteomes" id="UP000515158">
    <property type="component" value="Unplaced"/>
</dbReference>
<dbReference type="SUPFAM" id="SSF46938">
    <property type="entry name" value="CRAL/TRIO N-terminal domain"/>
    <property type="match status" value="1"/>
</dbReference>
<dbReference type="InterPro" id="IPR001251">
    <property type="entry name" value="CRAL-TRIO_dom"/>
</dbReference>
<dbReference type="SMART" id="SM00516">
    <property type="entry name" value="SEC14"/>
    <property type="match status" value="1"/>
</dbReference>
<dbReference type="KEGG" id="tpal:117654403"/>
<accession>A0A6P9AHQ8</accession>
<dbReference type="PANTHER" id="PTHR10174:SF230">
    <property type="entry name" value="ALPHA-TOCOPHEROL TRANSFER PROTEIN-LIKE"/>
    <property type="match status" value="1"/>
</dbReference>
<dbReference type="Gene3D" id="3.40.525.10">
    <property type="entry name" value="CRAL-TRIO lipid binding domain"/>
    <property type="match status" value="1"/>
</dbReference>
<dbReference type="GeneID" id="117654403"/>
<dbReference type="InterPro" id="IPR036273">
    <property type="entry name" value="CRAL/TRIO_N_dom_sf"/>
</dbReference>
<name>A0A6P9AHQ8_THRPL</name>
<keyword evidence="2" id="KW-1185">Reference proteome</keyword>
<reference evidence="3" key="1">
    <citation type="submission" date="2025-08" db="UniProtKB">
        <authorList>
            <consortium name="RefSeq"/>
        </authorList>
    </citation>
    <scope>IDENTIFICATION</scope>
    <source>
        <tissue evidence="3">Total insect</tissue>
    </source>
</reference>
<dbReference type="SUPFAM" id="SSF52087">
    <property type="entry name" value="CRAL/TRIO domain"/>
    <property type="match status" value="1"/>
</dbReference>
<sequence length="315" mass="36307">MPRLLADLDQLSEEQALLLYKKWGTSPEAVRRDVVALREWLQKQPHLPKLTEDEDEWLCRYLLACKNSLEGCKKRIEYFFTVQSMWPEYFSPPSADVGIAFSEYMWGGPLPKMLPDGTRLTFYKFTSKVAKHADQMNWMMFYMLSLGYIELQLSQPGQPLHIELIFDVEHYTMGVNNSFIAHLGEFRRFVQCIQVALPLHIRCIHVMNAPPLAIGALNKLVRPFLQDKINKRIVTHDSLESLAKVVPVECLPKDLGGELPGTMHDYTLKWGDMAVAATNWFMDRRWMKADLSSKPDCKFNSEFGLDGSFRKLAVD</sequence>
<evidence type="ECO:0000313" key="2">
    <source>
        <dbReference type="Proteomes" id="UP000515158"/>
    </source>
</evidence>
<evidence type="ECO:0000313" key="3">
    <source>
        <dbReference type="RefSeq" id="XP_034256909.1"/>
    </source>
</evidence>
<dbReference type="Pfam" id="PF00650">
    <property type="entry name" value="CRAL_TRIO"/>
    <property type="match status" value="1"/>
</dbReference>
<dbReference type="PROSITE" id="PS50191">
    <property type="entry name" value="CRAL_TRIO"/>
    <property type="match status" value="1"/>
</dbReference>
<organism evidence="3">
    <name type="scientific">Thrips palmi</name>
    <name type="common">Melon thrips</name>
    <dbReference type="NCBI Taxonomy" id="161013"/>
    <lineage>
        <taxon>Eukaryota</taxon>
        <taxon>Metazoa</taxon>
        <taxon>Ecdysozoa</taxon>
        <taxon>Arthropoda</taxon>
        <taxon>Hexapoda</taxon>
        <taxon>Insecta</taxon>
        <taxon>Pterygota</taxon>
        <taxon>Neoptera</taxon>
        <taxon>Paraneoptera</taxon>
        <taxon>Thysanoptera</taxon>
        <taxon>Terebrantia</taxon>
        <taxon>Thripoidea</taxon>
        <taxon>Thripidae</taxon>
        <taxon>Thrips</taxon>
    </lineage>
</organism>
<dbReference type="InParanoid" id="A0A6P9AHQ8"/>
<evidence type="ECO:0000259" key="1">
    <source>
        <dbReference type="PROSITE" id="PS50191"/>
    </source>
</evidence>
<dbReference type="PANTHER" id="PTHR10174">
    <property type="entry name" value="ALPHA-TOCOPHEROL TRANSFER PROTEIN-RELATED"/>
    <property type="match status" value="1"/>
</dbReference>
<proteinExistence type="predicted"/>
<dbReference type="OrthoDB" id="6682367at2759"/>